<keyword evidence="6" id="KW-1185">Reference proteome</keyword>
<dbReference type="OrthoDB" id="10257049at2759"/>
<evidence type="ECO:0000256" key="1">
    <source>
        <dbReference type="ARBA" id="ARBA00008072"/>
    </source>
</evidence>
<dbReference type="InterPro" id="IPR013149">
    <property type="entry name" value="ADH-like_C"/>
</dbReference>
<dbReference type="STRING" id="767769.A0A1L9UJ90"/>
<dbReference type="Proteomes" id="UP000184499">
    <property type="component" value="Unassembled WGS sequence"/>
</dbReference>
<keyword evidence="2" id="KW-0547">Nucleotide-binding</keyword>
<dbReference type="GeneID" id="93570355"/>
<dbReference type="GO" id="GO:0016651">
    <property type="term" value="F:oxidoreductase activity, acting on NAD(P)H"/>
    <property type="evidence" value="ECO:0007669"/>
    <property type="project" value="InterPro"/>
</dbReference>
<proteinExistence type="inferred from homology"/>
<dbReference type="VEuPathDB" id="FungiDB:ASPBRDRAFT_126441"/>
<dbReference type="InterPro" id="IPR013154">
    <property type="entry name" value="ADH-like_N"/>
</dbReference>
<dbReference type="Pfam" id="PF08240">
    <property type="entry name" value="ADH_N"/>
    <property type="match status" value="1"/>
</dbReference>
<dbReference type="SUPFAM" id="SSF50129">
    <property type="entry name" value="GroES-like"/>
    <property type="match status" value="1"/>
</dbReference>
<dbReference type="InterPro" id="IPR011032">
    <property type="entry name" value="GroES-like_sf"/>
</dbReference>
<dbReference type="PANTHER" id="PTHR45348">
    <property type="entry name" value="HYPOTHETICAL OXIDOREDUCTASE (EUROFUNG)"/>
    <property type="match status" value="1"/>
</dbReference>
<comment type="similarity">
    <text evidence="1">Belongs to the zinc-containing alcohol dehydrogenase family.</text>
</comment>
<name>A0A1L9UJ90_ASPBC</name>
<evidence type="ECO:0000313" key="5">
    <source>
        <dbReference type="EMBL" id="OJJ71738.1"/>
    </source>
</evidence>
<feature type="domain" description="Enoyl reductase (ER)" evidence="4">
    <location>
        <begin position="11"/>
        <end position="353"/>
    </location>
</feature>
<dbReference type="InterPro" id="IPR020843">
    <property type="entry name" value="ER"/>
</dbReference>
<dbReference type="CDD" id="cd08249">
    <property type="entry name" value="enoyl_reductase_like"/>
    <property type="match status" value="1"/>
</dbReference>
<dbReference type="InterPro" id="IPR036291">
    <property type="entry name" value="NAD(P)-bd_dom_sf"/>
</dbReference>
<dbReference type="OMA" id="NRDCTIR"/>
<dbReference type="PANTHER" id="PTHR45348:SF7">
    <property type="entry name" value="ZINC BINDING OXIDOREDUCTASE, PUTATIVE-RELATED"/>
    <property type="match status" value="1"/>
</dbReference>
<dbReference type="Gene3D" id="3.90.180.10">
    <property type="entry name" value="Medium-chain alcohol dehydrogenases, catalytic domain"/>
    <property type="match status" value="1"/>
</dbReference>
<dbReference type="AlphaFoldDB" id="A0A1L9UJ90"/>
<protein>
    <recommendedName>
        <fullName evidence="4">Enoyl reductase (ER) domain-containing protein</fullName>
    </recommendedName>
</protein>
<evidence type="ECO:0000256" key="3">
    <source>
        <dbReference type="ARBA" id="ARBA00023002"/>
    </source>
</evidence>
<dbReference type="RefSeq" id="XP_067478986.1">
    <property type="nucleotide sequence ID" value="XM_067617867.1"/>
</dbReference>
<organism evidence="5 6">
    <name type="scientific">Aspergillus brasiliensis (strain CBS 101740 / IMI 381727 / IBT 21946)</name>
    <dbReference type="NCBI Taxonomy" id="767769"/>
    <lineage>
        <taxon>Eukaryota</taxon>
        <taxon>Fungi</taxon>
        <taxon>Dikarya</taxon>
        <taxon>Ascomycota</taxon>
        <taxon>Pezizomycotina</taxon>
        <taxon>Eurotiomycetes</taxon>
        <taxon>Eurotiomycetidae</taxon>
        <taxon>Eurotiales</taxon>
        <taxon>Aspergillaceae</taxon>
        <taxon>Aspergillus</taxon>
        <taxon>Aspergillus subgen. Circumdati</taxon>
    </lineage>
</organism>
<dbReference type="Gene3D" id="3.40.50.720">
    <property type="entry name" value="NAD(P)-binding Rossmann-like Domain"/>
    <property type="match status" value="1"/>
</dbReference>
<dbReference type="EMBL" id="KV878684">
    <property type="protein sequence ID" value="OJJ71738.1"/>
    <property type="molecule type" value="Genomic_DNA"/>
</dbReference>
<keyword evidence="3" id="KW-0560">Oxidoreductase</keyword>
<dbReference type="SMART" id="SM00829">
    <property type="entry name" value="PKS_ER"/>
    <property type="match status" value="1"/>
</dbReference>
<evidence type="ECO:0000313" key="6">
    <source>
        <dbReference type="Proteomes" id="UP000184499"/>
    </source>
</evidence>
<accession>A0A1L9UJ90</accession>
<dbReference type="Pfam" id="PF00107">
    <property type="entry name" value="ADH_zinc_N"/>
    <property type="match status" value="1"/>
</dbReference>
<dbReference type="GO" id="GO:0000166">
    <property type="term" value="F:nucleotide binding"/>
    <property type="evidence" value="ECO:0007669"/>
    <property type="project" value="UniProtKB-KW"/>
</dbReference>
<gene>
    <name evidence="5" type="ORF">ASPBRDRAFT_126441</name>
</gene>
<dbReference type="SUPFAM" id="SSF51735">
    <property type="entry name" value="NAD(P)-binding Rossmann-fold domains"/>
    <property type="match status" value="1"/>
</dbReference>
<evidence type="ECO:0000259" key="4">
    <source>
        <dbReference type="SMART" id="SM00829"/>
    </source>
</evidence>
<evidence type="ECO:0000256" key="2">
    <source>
        <dbReference type="ARBA" id="ARBA00022741"/>
    </source>
</evidence>
<sequence>MPLEDTNPALYVDENANFSVHRQQNIPILSDGELLIETQFSGTNPADIKHATHLGIYPAVLGYDFCGTVLKAPANSAFQHGDLVAGYTPTGLNRPFKYGAHQQYLVCPEDMAFSVPAGLPPQHAAALTVVCMTAADVVYNIFNLPLPQEEKKHQGKSPKSLLIWGASSSVGLCAVQLAHASGIHPILVTASPERHSLLQELGATRCFDYKSPSVISEIKATVEDSQWGPIMCGFDAVGSQRGGVSSAKQMAECCSADATLVSVVVQPDLRFKMPIATPNKDVVIKVPDVPYPITIPARPADYQRAWSALLWAVDHYGVQFRLPSVNVVEGTAEEALEELKAIADGGRFGKVVLKHPLR</sequence>
<reference evidence="6" key="1">
    <citation type="journal article" date="2017" name="Genome Biol.">
        <title>Comparative genomics reveals high biological diversity and specific adaptations in the industrially and medically important fungal genus Aspergillus.</title>
        <authorList>
            <person name="de Vries R.P."/>
            <person name="Riley R."/>
            <person name="Wiebenga A."/>
            <person name="Aguilar-Osorio G."/>
            <person name="Amillis S."/>
            <person name="Uchima C.A."/>
            <person name="Anderluh G."/>
            <person name="Asadollahi M."/>
            <person name="Askin M."/>
            <person name="Barry K."/>
            <person name="Battaglia E."/>
            <person name="Bayram O."/>
            <person name="Benocci T."/>
            <person name="Braus-Stromeyer S.A."/>
            <person name="Caldana C."/>
            <person name="Canovas D."/>
            <person name="Cerqueira G.C."/>
            <person name="Chen F."/>
            <person name="Chen W."/>
            <person name="Choi C."/>
            <person name="Clum A."/>
            <person name="Dos Santos R.A."/>
            <person name="Damasio A.R."/>
            <person name="Diallinas G."/>
            <person name="Emri T."/>
            <person name="Fekete E."/>
            <person name="Flipphi M."/>
            <person name="Freyberg S."/>
            <person name="Gallo A."/>
            <person name="Gournas C."/>
            <person name="Habgood R."/>
            <person name="Hainaut M."/>
            <person name="Harispe M.L."/>
            <person name="Henrissat B."/>
            <person name="Hilden K.S."/>
            <person name="Hope R."/>
            <person name="Hossain A."/>
            <person name="Karabika E."/>
            <person name="Karaffa L."/>
            <person name="Karanyi Z."/>
            <person name="Krasevec N."/>
            <person name="Kuo A."/>
            <person name="Kusch H."/>
            <person name="LaButti K."/>
            <person name="Lagendijk E.L."/>
            <person name="Lapidus A."/>
            <person name="Levasseur A."/>
            <person name="Lindquist E."/>
            <person name="Lipzen A."/>
            <person name="Logrieco A.F."/>
            <person name="MacCabe A."/>
            <person name="Maekelae M.R."/>
            <person name="Malavazi I."/>
            <person name="Melin P."/>
            <person name="Meyer V."/>
            <person name="Mielnichuk N."/>
            <person name="Miskei M."/>
            <person name="Molnar A.P."/>
            <person name="Mule G."/>
            <person name="Ngan C.Y."/>
            <person name="Orejas M."/>
            <person name="Orosz E."/>
            <person name="Ouedraogo J.P."/>
            <person name="Overkamp K.M."/>
            <person name="Park H.-S."/>
            <person name="Perrone G."/>
            <person name="Piumi F."/>
            <person name="Punt P.J."/>
            <person name="Ram A.F."/>
            <person name="Ramon A."/>
            <person name="Rauscher S."/>
            <person name="Record E."/>
            <person name="Riano-Pachon D.M."/>
            <person name="Robert V."/>
            <person name="Roehrig J."/>
            <person name="Ruller R."/>
            <person name="Salamov A."/>
            <person name="Salih N.S."/>
            <person name="Samson R.A."/>
            <person name="Sandor E."/>
            <person name="Sanguinetti M."/>
            <person name="Schuetze T."/>
            <person name="Sepcic K."/>
            <person name="Shelest E."/>
            <person name="Sherlock G."/>
            <person name="Sophianopoulou V."/>
            <person name="Squina F.M."/>
            <person name="Sun H."/>
            <person name="Susca A."/>
            <person name="Todd R.B."/>
            <person name="Tsang A."/>
            <person name="Unkles S.E."/>
            <person name="van de Wiele N."/>
            <person name="van Rossen-Uffink D."/>
            <person name="Oliveira J.V."/>
            <person name="Vesth T.C."/>
            <person name="Visser J."/>
            <person name="Yu J.-H."/>
            <person name="Zhou M."/>
            <person name="Andersen M.R."/>
            <person name="Archer D.B."/>
            <person name="Baker S.E."/>
            <person name="Benoit I."/>
            <person name="Brakhage A.A."/>
            <person name="Braus G.H."/>
            <person name="Fischer R."/>
            <person name="Frisvad J.C."/>
            <person name="Goldman G.H."/>
            <person name="Houbraken J."/>
            <person name="Oakley B."/>
            <person name="Pocsi I."/>
            <person name="Scazzocchio C."/>
            <person name="Seiboth B."/>
            <person name="vanKuyk P.A."/>
            <person name="Wortman J."/>
            <person name="Dyer P.S."/>
            <person name="Grigoriev I.V."/>
        </authorList>
    </citation>
    <scope>NUCLEOTIDE SEQUENCE [LARGE SCALE GENOMIC DNA]</scope>
    <source>
        <strain evidence="6">CBS 101740 / IMI 381727 / IBT 21946</strain>
    </source>
</reference>
<dbReference type="InterPro" id="IPR047122">
    <property type="entry name" value="Trans-enoyl_RdTase-like"/>
</dbReference>